<feature type="domain" description="Adaptor protein ClpS core" evidence="2">
    <location>
        <begin position="15"/>
        <end position="93"/>
    </location>
</feature>
<dbReference type="SUPFAM" id="SSF54736">
    <property type="entry name" value="ClpS-like"/>
    <property type="match status" value="1"/>
</dbReference>
<organism evidence="4 5">
    <name type="scientific">Helicobacter cappadocius</name>
    <dbReference type="NCBI Taxonomy" id="3063998"/>
    <lineage>
        <taxon>Bacteria</taxon>
        <taxon>Pseudomonadati</taxon>
        <taxon>Campylobacterota</taxon>
        <taxon>Epsilonproteobacteria</taxon>
        <taxon>Campylobacterales</taxon>
        <taxon>Helicobacteraceae</taxon>
        <taxon>Helicobacter</taxon>
    </lineage>
</organism>
<reference evidence="3" key="2">
    <citation type="submission" date="2023-07" db="EMBL/GenBank/DDBJ databases">
        <authorList>
            <person name="Aydin F."/>
            <person name="Tarhane S."/>
            <person name="Saticioglu I.B."/>
            <person name="Karakaya E."/>
            <person name="Abay S."/>
            <person name="Guran O."/>
            <person name="Bozkurt E."/>
            <person name="Uzum N."/>
            <person name="Olgun K."/>
            <person name="Jablonski D."/>
        </authorList>
    </citation>
    <scope>NUCLEOTIDE SEQUENCE</scope>
    <source>
        <strain evidence="3">Faydin-H75</strain>
    </source>
</reference>
<sequence length="99" mass="11378">MPQNSTQVETDLLLQEPKMSKVILLNDDYTTMEFVIKILMQIFGKTYNESTEIMLSVHRNGSAVCGVYPYDVAEFKTKQARMQAKKNGFPLRVIMQDLN</sequence>
<dbReference type="InterPro" id="IPR022935">
    <property type="entry name" value="ClpS"/>
</dbReference>
<proteinExistence type="inferred from homology"/>
<keyword evidence="4" id="KW-0378">Hydrolase</keyword>
<dbReference type="Pfam" id="PF02617">
    <property type="entry name" value="ClpS"/>
    <property type="match status" value="1"/>
</dbReference>
<dbReference type="Proteomes" id="UP001240777">
    <property type="component" value="Unassembled WGS sequence"/>
</dbReference>
<dbReference type="Proteomes" id="UP001177258">
    <property type="component" value="Unassembled WGS sequence"/>
</dbReference>
<keyword evidence="6" id="KW-1185">Reference proteome</keyword>
<dbReference type="InterPro" id="IPR003769">
    <property type="entry name" value="ClpS_core"/>
</dbReference>
<dbReference type="InterPro" id="IPR014719">
    <property type="entry name" value="Ribosomal_bL12_C/ClpS-like"/>
</dbReference>
<dbReference type="FunFam" id="3.30.1390.10:FF:000002">
    <property type="entry name" value="ATP-dependent Clp protease adapter protein ClpS"/>
    <property type="match status" value="1"/>
</dbReference>
<comment type="function">
    <text evidence="1">Involved in the modulation of the specificity of the ClpAP-mediated ATP-dependent protein degradation.</text>
</comment>
<dbReference type="GO" id="GO:0006508">
    <property type="term" value="P:proteolysis"/>
    <property type="evidence" value="ECO:0007669"/>
    <property type="project" value="UniProtKB-UniRule"/>
</dbReference>
<evidence type="ECO:0000313" key="4">
    <source>
        <dbReference type="EMBL" id="MDP2539154.1"/>
    </source>
</evidence>
<gene>
    <name evidence="1" type="primary">clpS</name>
    <name evidence="3" type="ORF">Q5I04_04820</name>
    <name evidence="4" type="ORF">Q5I06_05135</name>
</gene>
<reference evidence="3 5" key="3">
    <citation type="journal article" date="2024" name="Syst. Appl. Microbiol.">
        <title>Helicobacter cappadocius sp. nov., from lizards: The first psychrotrophic Helicobacter species.</title>
        <authorList>
            <person name="Aydin F."/>
            <person name="Tarhane S."/>
            <person name="Karakaya E."/>
            <person name="Abay S."/>
            <person name="Kayman T."/>
            <person name="Guran O."/>
            <person name="Bozkurt E."/>
            <person name="Uzum N."/>
            <person name="Avci A."/>
            <person name="Olgun K."/>
            <person name="Jablonski D."/>
            <person name="Guran C."/>
            <person name="Burcin Saticioglu I."/>
        </authorList>
    </citation>
    <scope>NUCLEOTIDE SEQUENCE [LARGE SCALE GENOMIC DNA]</scope>
    <source>
        <strain evidence="3">Faydin-H75</strain>
        <strain evidence="5">faydin-H76</strain>
    </source>
</reference>
<keyword evidence="4" id="KW-0645">Protease</keyword>
<accession>A0AA90PL65</accession>
<evidence type="ECO:0000256" key="1">
    <source>
        <dbReference type="HAMAP-Rule" id="MF_00302"/>
    </source>
</evidence>
<evidence type="ECO:0000259" key="2">
    <source>
        <dbReference type="Pfam" id="PF02617"/>
    </source>
</evidence>
<comment type="subunit">
    <text evidence="1">Binds to the N-terminal domain of the chaperone ClpA.</text>
</comment>
<evidence type="ECO:0000313" key="6">
    <source>
        <dbReference type="Proteomes" id="UP001240777"/>
    </source>
</evidence>
<dbReference type="RefSeq" id="WP_305517075.1">
    <property type="nucleotide sequence ID" value="NZ_JAUPEV010000006.1"/>
</dbReference>
<protein>
    <recommendedName>
        <fullName evidence="1">ATP-dependent Clp protease adapter protein ClpS</fullName>
    </recommendedName>
</protein>
<dbReference type="PANTHER" id="PTHR33473">
    <property type="entry name" value="ATP-DEPENDENT CLP PROTEASE ADAPTER PROTEIN CLPS1, CHLOROPLASTIC"/>
    <property type="match status" value="1"/>
</dbReference>
<dbReference type="EMBL" id="JAUPEV010000006">
    <property type="protein sequence ID" value="MDO7253230.1"/>
    <property type="molecule type" value="Genomic_DNA"/>
</dbReference>
<dbReference type="EMBL" id="JAUYZK010000006">
    <property type="protein sequence ID" value="MDP2539154.1"/>
    <property type="molecule type" value="Genomic_DNA"/>
</dbReference>
<dbReference type="AlphaFoldDB" id="A0AA90PL65"/>
<dbReference type="GO" id="GO:0008233">
    <property type="term" value="F:peptidase activity"/>
    <property type="evidence" value="ECO:0007669"/>
    <property type="project" value="UniProtKB-KW"/>
</dbReference>
<comment type="caution">
    <text evidence="4">The sequence shown here is derived from an EMBL/GenBank/DDBJ whole genome shotgun (WGS) entry which is preliminary data.</text>
</comment>
<dbReference type="PANTHER" id="PTHR33473:SF19">
    <property type="entry name" value="ATP-DEPENDENT CLP PROTEASE ADAPTER PROTEIN CLPS"/>
    <property type="match status" value="1"/>
</dbReference>
<name>A0AA90PL65_9HELI</name>
<evidence type="ECO:0000313" key="5">
    <source>
        <dbReference type="Proteomes" id="UP001177258"/>
    </source>
</evidence>
<reference evidence="4 6" key="1">
    <citation type="submission" date="2023-07" db="EMBL/GenBank/DDBJ databases">
        <title>Unpublished Manusciprt.</title>
        <authorList>
            <person name="Aydin F."/>
            <person name="Tarhane S."/>
            <person name="Saticioglu I.B."/>
            <person name="Karakaya E."/>
            <person name="Abay S."/>
            <person name="Guran O."/>
            <person name="Bozkurt E."/>
            <person name="Uzum N."/>
            <person name="Olgun K."/>
            <person name="Jablonski D."/>
        </authorList>
    </citation>
    <scope>NUCLEOTIDE SEQUENCE</scope>
    <source>
        <strain evidence="6">faydin-H75</strain>
        <strain evidence="4">Faydin-H76</strain>
    </source>
</reference>
<dbReference type="GO" id="GO:0030163">
    <property type="term" value="P:protein catabolic process"/>
    <property type="evidence" value="ECO:0007669"/>
    <property type="project" value="InterPro"/>
</dbReference>
<evidence type="ECO:0000313" key="3">
    <source>
        <dbReference type="EMBL" id="MDO7253230.1"/>
    </source>
</evidence>
<dbReference type="Gene3D" id="3.30.1390.10">
    <property type="match status" value="1"/>
</dbReference>
<dbReference type="HAMAP" id="MF_00302">
    <property type="entry name" value="ClpS"/>
    <property type="match status" value="1"/>
</dbReference>
<comment type="similarity">
    <text evidence="1">Belongs to the ClpS family.</text>
</comment>